<dbReference type="AlphaFoldDB" id="A0A2N1JHI9"/>
<dbReference type="NCBIfam" id="NF006719">
    <property type="entry name" value="PRK09257.1"/>
    <property type="match status" value="1"/>
</dbReference>
<evidence type="ECO:0000256" key="6">
    <source>
        <dbReference type="ARBA" id="ARBA00022898"/>
    </source>
</evidence>
<protein>
    <recommendedName>
        <fullName evidence="8">Aspartate aminotransferase</fullName>
        <ecNumber evidence="8">2.6.1.1</ecNumber>
    </recommendedName>
</protein>
<dbReference type="InterPro" id="IPR004839">
    <property type="entry name" value="Aminotransferase_I/II_large"/>
</dbReference>
<comment type="similarity">
    <text evidence="2">Belongs to the class-I pyridoxal-phosphate-dependent aminotransferase family.</text>
</comment>
<dbReference type="Gene3D" id="3.90.1150.10">
    <property type="entry name" value="Aspartate Aminotransferase, domain 1"/>
    <property type="match status" value="1"/>
</dbReference>
<keyword evidence="4 8" id="KW-0032">Aminotransferase</keyword>
<keyword evidence="11" id="KW-1185">Reference proteome</keyword>
<reference evidence="10 11" key="1">
    <citation type="submission" date="2017-10" db="EMBL/GenBank/DDBJ databases">
        <title>A novel species of cold-tolerant Malassezia isolated from bats.</title>
        <authorList>
            <person name="Lorch J.M."/>
            <person name="Palmer J.M."/>
            <person name="Vanderwolf K.J."/>
            <person name="Schmidt K.Z."/>
            <person name="Verant M.L."/>
            <person name="Weller T.J."/>
            <person name="Blehert D.S."/>
        </authorList>
    </citation>
    <scope>NUCLEOTIDE SEQUENCE [LARGE SCALE GENOMIC DNA]</scope>
    <source>
        <strain evidence="10 11">NWHC:44797-103</strain>
    </source>
</reference>
<feature type="domain" description="Aminotransferase class I/classII large" evidence="9">
    <location>
        <begin position="54"/>
        <end position="422"/>
    </location>
</feature>
<organism evidence="10 11">
    <name type="scientific">Malassezia vespertilionis</name>
    <dbReference type="NCBI Taxonomy" id="2020962"/>
    <lineage>
        <taxon>Eukaryota</taxon>
        <taxon>Fungi</taxon>
        <taxon>Dikarya</taxon>
        <taxon>Basidiomycota</taxon>
        <taxon>Ustilaginomycotina</taxon>
        <taxon>Malasseziomycetes</taxon>
        <taxon>Malasseziales</taxon>
        <taxon>Malasseziaceae</taxon>
        <taxon>Malassezia</taxon>
    </lineage>
</organism>
<comment type="miscellaneous">
    <text evidence="8">In eukaryotes there are cytoplasmic, mitochondrial and chloroplastic isozymes.</text>
</comment>
<dbReference type="PRINTS" id="PR00799">
    <property type="entry name" value="TRANSAMINASE"/>
</dbReference>
<keyword evidence="6" id="KW-0663">Pyridoxal phosphate</keyword>
<evidence type="ECO:0000256" key="5">
    <source>
        <dbReference type="ARBA" id="ARBA00022679"/>
    </source>
</evidence>
<evidence type="ECO:0000256" key="3">
    <source>
        <dbReference type="ARBA" id="ARBA00011738"/>
    </source>
</evidence>
<evidence type="ECO:0000313" key="10">
    <source>
        <dbReference type="EMBL" id="PKI86016.1"/>
    </source>
</evidence>
<dbReference type="GO" id="GO:0004069">
    <property type="term" value="F:L-aspartate:2-oxoglutarate aminotransferase activity"/>
    <property type="evidence" value="ECO:0007669"/>
    <property type="project" value="UniProtKB-EC"/>
</dbReference>
<dbReference type="InterPro" id="IPR004838">
    <property type="entry name" value="NHTrfase_class1_PyrdxlP-BS"/>
</dbReference>
<dbReference type="InterPro" id="IPR015424">
    <property type="entry name" value="PyrdxlP-dep_Trfase"/>
</dbReference>
<dbReference type="InterPro" id="IPR015422">
    <property type="entry name" value="PyrdxlP-dep_Trfase_small"/>
</dbReference>
<proteinExistence type="inferred from homology"/>
<comment type="cofactor">
    <cofactor evidence="1">
        <name>pyridoxal 5'-phosphate</name>
        <dbReference type="ChEBI" id="CHEBI:597326"/>
    </cofactor>
</comment>
<dbReference type="CDD" id="cd00609">
    <property type="entry name" value="AAT_like"/>
    <property type="match status" value="1"/>
</dbReference>
<dbReference type="RefSeq" id="XP_056061221.1">
    <property type="nucleotide sequence ID" value="XM_056205246.1"/>
</dbReference>
<dbReference type="PANTHER" id="PTHR11879">
    <property type="entry name" value="ASPARTATE AMINOTRANSFERASE"/>
    <property type="match status" value="1"/>
</dbReference>
<comment type="subunit">
    <text evidence="3 8">Homodimer.</text>
</comment>
<dbReference type="SUPFAM" id="SSF53383">
    <property type="entry name" value="PLP-dependent transferases"/>
    <property type="match status" value="1"/>
</dbReference>
<evidence type="ECO:0000256" key="8">
    <source>
        <dbReference type="RuleBase" id="RU000480"/>
    </source>
</evidence>
<dbReference type="Gene3D" id="3.40.640.10">
    <property type="entry name" value="Type I PLP-dependent aspartate aminotransferase-like (Major domain)"/>
    <property type="match status" value="1"/>
</dbReference>
<evidence type="ECO:0000256" key="2">
    <source>
        <dbReference type="ARBA" id="ARBA00007441"/>
    </source>
</evidence>
<dbReference type="PROSITE" id="PS00105">
    <property type="entry name" value="AA_TRANSFER_CLASS_1"/>
    <property type="match status" value="1"/>
</dbReference>
<accession>A0A2N1JHI9</accession>
<evidence type="ECO:0000313" key="11">
    <source>
        <dbReference type="Proteomes" id="UP000232875"/>
    </source>
</evidence>
<dbReference type="GeneID" id="80899892"/>
<sequence>MMHARTLTRASRPITKCTLLQATRFSSKWAKVPGGPPDPILGVTEAFKRDSDPRKINLGVGAYRDENGKPYVLPSVRESEKRLVSEKLDKEYLPITGLASFDKLAAELAYGEDSKPLKEDRVAKTQSISGTGALRIAGEFLYRMYPGKKTVYVPTPTWGNHIPIFKNSGFDVQHYAYYDKDTVALDFEGMVRDIKNAPDGSIILLHACAHNPTGVDPTQEQWRTLSKVLKEKDHLPLFDMAYQGFASGDAARDAFAVRHFVEQGHEIALCQSFAKNMGLYGERVGMFSIVTASPDERDRVESQLKITVRPMISNPPLHGARIAALIMGDAGMRSQWLAELKGMADRINTMRSTLRHLLVDEHGSKRNWDHITNQIGMFAFLGITPEQVSQLLRDHHVYLTKDGRISVAGITEHNVRHLADSIYKVTG</sequence>
<evidence type="ECO:0000256" key="1">
    <source>
        <dbReference type="ARBA" id="ARBA00001933"/>
    </source>
</evidence>
<gene>
    <name evidence="10" type="primary">AAT1</name>
    <name evidence="10" type="ORF">MVES_000364</name>
</gene>
<keyword evidence="5 8" id="KW-0808">Transferase</keyword>
<comment type="catalytic activity">
    <reaction evidence="7 8">
        <text>L-aspartate + 2-oxoglutarate = oxaloacetate + L-glutamate</text>
        <dbReference type="Rhea" id="RHEA:21824"/>
        <dbReference type="ChEBI" id="CHEBI:16452"/>
        <dbReference type="ChEBI" id="CHEBI:16810"/>
        <dbReference type="ChEBI" id="CHEBI:29985"/>
        <dbReference type="ChEBI" id="CHEBI:29991"/>
        <dbReference type="EC" id="2.6.1.1"/>
    </reaction>
</comment>
<dbReference type="GO" id="GO:0005739">
    <property type="term" value="C:mitochondrion"/>
    <property type="evidence" value="ECO:0007669"/>
    <property type="project" value="TreeGrafter"/>
</dbReference>
<dbReference type="EC" id="2.6.1.1" evidence="8"/>
<dbReference type="GO" id="GO:0006533">
    <property type="term" value="P:L-aspartate catabolic process"/>
    <property type="evidence" value="ECO:0007669"/>
    <property type="project" value="TreeGrafter"/>
</dbReference>
<dbReference type="Proteomes" id="UP000232875">
    <property type="component" value="Unassembled WGS sequence"/>
</dbReference>
<name>A0A2N1JHI9_9BASI</name>
<dbReference type="FunFam" id="3.40.640.10:FF:000026">
    <property type="entry name" value="Aspartate aminotransferase"/>
    <property type="match status" value="1"/>
</dbReference>
<evidence type="ECO:0000256" key="7">
    <source>
        <dbReference type="ARBA" id="ARBA00049185"/>
    </source>
</evidence>
<dbReference type="OrthoDB" id="6752799at2759"/>
<dbReference type="GO" id="GO:0030170">
    <property type="term" value="F:pyridoxal phosphate binding"/>
    <property type="evidence" value="ECO:0007669"/>
    <property type="project" value="InterPro"/>
</dbReference>
<dbReference type="STRING" id="2020962.A0A2N1JHI9"/>
<dbReference type="EMBL" id="KZ454987">
    <property type="protein sequence ID" value="PKI86016.1"/>
    <property type="molecule type" value="Genomic_DNA"/>
</dbReference>
<dbReference type="Pfam" id="PF00155">
    <property type="entry name" value="Aminotran_1_2"/>
    <property type="match status" value="1"/>
</dbReference>
<dbReference type="FunFam" id="3.90.1150.10:FF:000001">
    <property type="entry name" value="Aspartate aminotransferase"/>
    <property type="match status" value="1"/>
</dbReference>
<dbReference type="PANTHER" id="PTHR11879:SF22">
    <property type="entry name" value="ASPARTATE AMINOTRANSFERASE, MITOCHONDRIAL"/>
    <property type="match status" value="1"/>
</dbReference>
<evidence type="ECO:0000259" key="9">
    <source>
        <dbReference type="Pfam" id="PF00155"/>
    </source>
</evidence>
<evidence type="ECO:0000256" key="4">
    <source>
        <dbReference type="ARBA" id="ARBA00022576"/>
    </source>
</evidence>
<dbReference type="InterPro" id="IPR015421">
    <property type="entry name" value="PyrdxlP-dep_Trfase_major"/>
</dbReference>
<dbReference type="InterPro" id="IPR000796">
    <property type="entry name" value="Asp_trans"/>
</dbReference>